<keyword evidence="2" id="KW-1185">Reference proteome</keyword>
<protein>
    <submittedName>
        <fullName evidence="1">Uncharacterized protein</fullName>
    </submittedName>
</protein>
<dbReference type="AlphaFoldDB" id="A0A8J2KF07"/>
<comment type="caution">
    <text evidence="1">The sequence shown here is derived from an EMBL/GenBank/DDBJ whole genome shotgun (WGS) entry which is preliminary data.</text>
</comment>
<reference evidence="1" key="1">
    <citation type="submission" date="2021-06" db="EMBL/GenBank/DDBJ databases">
        <authorList>
            <person name="Hodson N. C."/>
            <person name="Mongue J. A."/>
            <person name="Jaron S. K."/>
        </authorList>
    </citation>
    <scope>NUCLEOTIDE SEQUENCE</scope>
</reference>
<gene>
    <name evidence="1" type="ORF">AFUS01_LOCUS26202</name>
</gene>
<evidence type="ECO:0000313" key="2">
    <source>
        <dbReference type="Proteomes" id="UP000708208"/>
    </source>
</evidence>
<dbReference type="Proteomes" id="UP000708208">
    <property type="component" value="Unassembled WGS sequence"/>
</dbReference>
<accession>A0A8J2KF07</accession>
<dbReference type="EMBL" id="CAJVCH010346291">
    <property type="protein sequence ID" value="CAG7815528.1"/>
    <property type="molecule type" value="Genomic_DNA"/>
</dbReference>
<evidence type="ECO:0000313" key="1">
    <source>
        <dbReference type="EMBL" id="CAG7815528.1"/>
    </source>
</evidence>
<organism evidence="1 2">
    <name type="scientific">Allacma fusca</name>
    <dbReference type="NCBI Taxonomy" id="39272"/>
    <lineage>
        <taxon>Eukaryota</taxon>
        <taxon>Metazoa</taxon>
        <taxon>Ecdysozoa</taxon>
        <taxon>Arthropoda</taxon>
        <taxon>Hexapoda</taxon>
        <taxon>Collembola</taxon>
        <taxon>Symphypleona</taxon>
        <taxon>Sminthuridae</taxon>
        <taxon>Allacma</taxon>
    </lineage>
</organism>
<sequence>LGIVFELAGFDIRAVRKIIAQLL</sequence>
<feature type="non-terminal residue" evidence="1">
    <location>
        <position position="1"/>
    </location>
</feature>
<name>A0A8J2KF07_9HEXA</name>
<proteinExistence type="predicted"/>